<dbReference type="InterPro" id="IPR005119">
    <property type="entry name" value="LysR_subst-bd"/>
</dbReference>
<dbReference type="FunFam" id="1.10.10.10:FF:000001">
    <property type="entry name" value="LysR family transcriptional regulator"/>
    <property type="match status" value="1"/>
</dbReference>
<evidence type="ECO:0000313" key="7">
    <source>
        <dbReference type="EMBL" id="MBB6559041.1"/>
    </source>
</evidence>
<feature type="transmembrane region" description="Helical" evidence="5">
    <location>
        <begin position="221"/>
        <end position="244"/>
    </location>
</feature>
<evidence type="ECO:0000259" key="6">
    <source>
        <dbReference type="PROSITE" id="PS50931"/>
    </source>
</evidence>
<dbReference type="Pfam" id="PF03466">
    <property type="entry name" value="LysR_substrate"/>
    <property type="match status" value="1"/>
</dbReference>
<name>A0A7X0PCK0_9BURK</name>
<dbReference type="InterPro" id="IPR036388">
    <property type="entry name" value="WH-like_DNA-bd_sf"/>
</dbReference>
<proteinExistence type="inferred from homology"/>
<dbReference type="Proteomes" id="UP000575083">
    <property type="component" value="Unassembled WGS sequence"/>
</dbReference>
<evidence type="ECO:0000256" key="5">
    <source>
        <dbReference type="SAM" id="Phobius"/>
    </source>
</evidence>
<dbReference type="RefSeq" id="WP_184856435.1">
    <property type="nucleotide sequence ID" value="NZ_JACHLK010000002.1"/>
</dbReference>
<accession>A0A7X0PCK0</accession>
<dbReference type="PANTHER" id="PTHR30579:SF7">
    <property type="entry name" value="HTH-TYPE TRANSCRIPTIONAL REGULATOR LRHA-RELATED"/>
    <property type="match status" value="1"/>
</dbReference>
<keyword evidence="8" id="KW-1185">Reference proteome</keyword>
<keyword evidence="5" id="KW-1133">Transmembrane helix</keyword>
<evidence type="ECO:0000313" key="8">
    <source>
        <dbReference type="Proteomes" id="UP000575083"/>
    </source>
</evidence>
<keyword evidence="3 7" id="KW-0238">DNA-binding</keyword>
<comment type="caution">
    <text evidence="7">The sequence shown here is derived from an EMBL/GenBank/DDBJ whole genome shotgun (WGS) entry which is preliminary data.</text>
</comment>
<gene>
    <name evidence="7" type="ORF">HNP48_001705</name>
</gene>
<dbReference type="InterPro" id="IPR036390">
    <property type="entry name" value="WH_DNA-bd_sf"/>
</dbReference>
<keyword evidence="5" id="KW-0812">Transmembrane</keyword>
<dbReference type="SUPFAM" id="SSF46785">
    <property type="entry name" value="Winged helix' DNA-binding domain"/>
    <property type="match status" value="1"/>
</dbReference>
<evidence type="ECO:0000256" key="4">
    <source>
        <dbReference type="ARBA" id="ARBA00023163"/>
    </source>
</evidence>
<dbReference type="PANTHER" id="PTHR30579">
    <property type="entry name" value="TRANSCRIPTIONAL REGULATOR"/>
    <property type="match status" value="1"/>
</dbReference>
<dbReference type="GO" id="GO:0003677">
    <property type="term" value="F:DNA binding"/>
    <property type="evidence" value="ECO:0007669"/>
    <property type="project" value="UniProtKB-KW"/>
</dbReference>
<protein>
    <submittedName>
        <fullName evidence="7">DNA-binding transcriptional LysR family regulator</fullName>
    </submittedName>
</protein>
<dbReference type="EMBL" id="JACHLK010000002">
    <property type="protein sequence ID" value="MBB6559041.1"/>
    <property type="molecule type" value="Genomic_DNA"/>
</dbReference>
<keyword evidence="5" id="KW-0472">Membrane</keyword>
<dbReference type="InterPro" id="IPR000847">
    <property type="entry name" value="LysR_HTH_N"/>
</dbReference>
<evidence type="ECO:0000256" key="3">
    <source>
        <dbReference type="ARBA" id="ARBA00023125"/>
    </source>
</evidence>
<dbReference type="InterPro" id="IPR050176">
    <property type="entry name" value="LTTR"/>
</dbReference>
<organism evidence="7 8">
    <name type="scientific">Acidovorax soli</name>
    <dbReference type="NCBI Taxonomy" id="592050"/>
    <lineage>
        <taxon>Bacteria</taxon>
        <taxon>Pseudomonadati</taxon>
        <taxon>Pseudomonadota</taxon>
        <taxon>Betaproteobacteria</taxon>
        <taxon>Burkholderiales</taxon>
        <taxon>Comamonadaceae</taxon>
        <taxon>Acidovorax</taxon>
    </lineage>
</organism>
<dbReference type="PRINTS" id="PR00039">
    <property type="entry name" value="HTHLYSR"/>
</dbReference>
<evidence type="ECO:0000256" key="2">
    <source>
        <dbReference type="ARBA" id="ARBA00023015"/>
    </source>
</evidence>
<keyword evidence="4" id="KW-0804">Transcription</keyword>
<evidence type="ECO:0000256" key="1">
    <source>
        <dbReference type="ARBA" id="ARBA00009437"/>
    </source>
</evidence>
<reference evidence="7 8" key="1">
    <citation type="submission" date="2020-08" db="EMBL/GenBank/DDBJ databases">
        <title>Functional genomics of gut bacteria from endangered species of beetles.</title>
        <authorList>
            <person name="Carlos-Shanley C."/>
        </authorList>
    </citation>
    <scope>NUCLEOTIDE SEQUENCE [LARGE SCALE GENOMIC DNA]</scope>
    <source>
        <strain evidence="7 8">S00198</strain>
    </source>
</reference>
<dbReference type="GO" id="GO:0003700">
    <property type="term" value="F:DNA-binding transcription factor activity"/>
    <property type="evidence" value="ECO:0007669"/>
    <property type="project" value="InterPro"/>
</dbReference>
<feature type="domain" description="HTH lysR-type" evidence="6">
    <location>
        <begin position="16"/>
        <end position="73"/>
    </location>
</feature>
<dbReference type="SUPFAM" id="SSF53850">
    <property type="entry name" value="Periplasmic binding protein-like II"/>
    <property type="match status" value="1"/>
</dbReference>
<dbReference type="AlphaFoldDB" id="A0A7X0PCK0"/>
<dbReference type="Gene3D" id="3.40.190.10">
    <property type="entry name" value="Periplasmic binding protein-like II"/>
    <property type="match status" value="2"/>
</dbReference>
<dbReference type="Pfam" id="PF00126">
    <property type="entry name" value="HTH_1"/>
    <property type="match status" value="1"/>
</dbReference>
<dbReference type="PROSITE" id="PS50931">
    <property type="entry name" value="HTH_LYSR"/>
    <property type="match status" value="1"/>
</dbReference>
<sequence>MAQDHQPQSQQQHRPLDLDAIEAFVRIAELGSFTRAADAMQTTQAAVSLKLKRLEDRLGCRLIERTPRHVELSARGAAFLDPARELLAVHQRTLATFAEQARRERIAIGISDHVAGPDLPALIARMNAHDPGLVIEIRIGSSGDLLQAYDRRELDVALLRFSAGRGDGQVLAEEAFGWYAAPTWQHRAGEPLPIVTLAEPCGVRVVASRLLDEAGVPWREAFVGGGVAAVSAAVIAGLGVAALAPRMLPLGAVEVGPRLGLPALPRLPVVLHSRVRGGRGREAVGVLGAAFGGSAAALDRLWMP</sequence>
<dbReference type="Gene3D" id="1.10.10.10">
    <property type="entry name" value="Winged helix-like DNA-binding domain superfamily/Winged helix DNA-binding domain"/>
    <property type="match status" value="1"/>
</dbReference>
<keyword evidence="2" id="KW-0805">Transcription regulation</keyword>
<comment type="similarity">
    <text evidence="1">Belongs to the LysR transcriptional regulatory family.</text>
</comment>